<keyword evidence="1" id="KW-0472">Membrane</keyword>
<feature type="transmembrane region" description="Helical" evidence="1">
    <location>
        <begin position="324"/>
        <end position="348"/>
    </location>
</feature>
<dbReference type="EMBL" id="VDMN01000012">
    <property type="protein sequence ID" value="TNM59761.1"/>
    <property type="molecule type" value="Genomic_DNA"/>
</dbReference>
<reference evidence="3 4" key="1">
    <citation type="submission" date="2019-06" db="EMBL/GenBank/DDBJ databases">
        <title>The draft genome of Rhizobium smilacinae PTYR-5.</title>
        <authorList>
            <person name="Liu L."/>
            <person name="Li L."/>
            <person name="Zhang X."/>
        </authorList>
    </citation>
    <scope>NUCLEOTIDE SEQUENCE [LARGE SCALE GENOMIC DNA]</scope>
    <source>
        <strain evidence="3 4">PTYR-5</strain>
    </source>
</reference>
<dbReference type="AlphaFoldDB" id="A0A5C4XAD4"/>
<dbReference type="InterPro" id="IPR002823">
    <property type="entry name" value="DUF112_TM"/>
</dbReference>
<gene>
    <name evidence="3" type="ORF">FHP24_27825</name>
</gene>
<sequence length="505" mass="53739">MIGGVDVFGGMALGLSVALTPTNLFFCLAGCLIGTLVGVLPGLGPTATIAILLPMTFGLPPETGLITLAGIYYGAQYGGSTTSILLRLPGEASSVVTALDGHAMTRNGRGGAALTVAALASFFAGTVATFFMAAFAPVLAIAVLKFGAPEYFMLMFLGLITSVVLAQGSVLRAIAMIFLGLLLGLAGTDINSGQYRYDFGFMELLNGVPFVPLVVGLFGVADILVTLENAVRDEKPPTLHPISSLWPTRKEVTRAAPATVRGTLIGLFLGLLPGGGALLSSFMAYTTEKRVSKTPESFGTGMVEGVAAPEAANNSGAQTAFLPLLTLGIPSNAIMALMVGAMMVHGIVPGPRIMTGQPELFWGLIASMWVGNLMLLVINLPLVGIWVQLLKIRYQFLFPTILTVSIVGIYGVEFTTFDVYLTAIFGLLGYFLHKWRCEPAPLILAFVLGPMMEEYFRRSMLVARGDLMIFIYHPISLAMLAVTVLLLLSIFFPFIQKFRQKAFAE</sequence>
<feature type="transmembrane region" description="Helical" evidence="1">
    <location>
        <begin position="204"/>
        <end position="227"/>
    </location>
</feature>
<organism evidence="3 4">
    <name type="scientific">Aliirhizobium smilacinae</name>
    <dbReference type="NCBI Taxonomy" id="1395944"/>
    <lineage>
        <taxon>Bacteria</taxon>
        <taxon>Pseudomonadati</taxon>
        <taxon>Pseudomonadota</taxon>
        <taxon>Alphaproteobacteria</taxon>
        <taxon>Hyphomicrobiales</taxon>
        <taxon>Rhizobiaceae</taxon>
        <taxon>Aliirhizobium</taxon>
    </lineage>
</organism>
<feature type="transmembrane region" description="Helical" evidence="1">
    <location>
        <begin position="264"/>
        <end position="285"/>
    </location>
</feature>
<keyword evidence="4" id="KW-1185">Reference proteome</keyword>
<protein>
    <submittedName>
        <fullName evidence="3">Tripartite tricarboxylate transporter permease</fullName>
    </submittedName>
</protein>
<evidence type="ECO:0000313" key="4">
    <source>
        <dbReference type="Proteomes" id="UP000311605"/>
    </source>
</evidence>
<dbReference type="PANTHER" id="PTHR35342">
    <property type="entry name" value="TRICARBOXYLIC TRANSPORT PROTEIN"/>
    <property type="match status" value="1"/>
</dbReference>
<name>A0A5C4XAD4_9HYPH</name>
<evidence type="ECO:0000313" key="3">
    <source>
        <dbReference type="EMBL" id="TNM59761.1"/>
    </source>
</evidence>
<evidence type="ECO:0000256" key="1">
    <source>
        <dbReference type="SAM" id="Phobius"/>
    </source>
</evidence>
<feature type="transmembrane region" description="Helical" evidence="1">
    <location>
        <begin position="112"/>
        <end position="144"/>
    </location>
</feature>
<dbReference type="OrthoDB" id="7323395at2"/>
<evidence type="ECO:0000259" key="2">
    <source>
        <dbReference type="Pfam" id="PF01970"/>
    </source>
</evidence>
<accession>A0A5C4XAD4</accession>
<feature type="transmembrane region" description="Helical" evidence="1">
    <location>
        <begin position="360"/>
        <end position="387"/>
    </location>
</feature>
<feature type="transmembrane region" description="Helical" evidence="1">
    <location>
        <begin position="394"/>
        <end position="411"/>
    </location>
</feature>
<comment type="caution">
    <text evidence="3">The sequence shown here is derived from an EMBL/GenBank/DDBJ whole genome shotgun (WGS) entry which is preliminary data.</text>
</comment>
<keyword evidence="1" id="KW-0812">Transmembrane</keyword>
<feature type="domain" description="DUF112" evidence="2">
    <location>
        <begin position="24"/>
        <end position="444"/>
    </location>
</feature>
<feature type="transmembrane region" description="Helical" evidence="1">
    <location>
        <begin position="173"/>
        <end position="192"/>
    </location>
</feature>
<feature type="transmembrane region" description="Helical" evidence="1">
    <location>
        <begin position="469"/>
        <end position="495"/>
    </location>
</feature>
<dbReference type="Proteomes" id="UP000311605">
    <property type="component" value="Unassembled WGS sequence"/>
</dbReference>
<dbReference type="PANTHER" id="PTHR35342:SF5">
    <property type="entry name" value="TRICARBOXYLIC TRANSPORT PROTEIN"/>
    <property type="match status" value="1"/>
</dbReference>
<proteinExistence type="predicted"/>
<keyword evidence="1" id="KW-1133">Transmembrane helix</keyword>
<dbReference type="RefSeq" id="WP_139679500.1">
    <property type="nucleotide sequence ID" value="NZ_VDMN01000012.1"/>
</dbReference>
<dbReference type="Pfam" id="PF01970">
    <property type="entry name" value="TctA"/>
    <property type="match status" value="1"/>
</dbReference>